<gene>
    <name evidence="2" type="ORF">VHP8226_03307</name>
</gene>
<dbReference type="RefSeq" id="WP_237486139.1">
    <property type="nucleotide sequence ID" value="NZ_CAKLCM010000003.1"/>
</dbReference>
<dbReference type="SMART" id="SM00155">
    <property type="entry name" value="PLDc"/>
    <property type="match status" value="1"/>
</dbReference>
<dbReference type="PROSITE" id="PS50035">
    <property type="entry name" value="PLD"/>
    <property type="match status" value="1"/>
</dbReference>
<proteinExistence type="predicted"/>
<dbReference type="SUPFAM" id="SSF56024">
    <property type="entry name" value="Phospholipase D/nuclease"/>
    <property type="match status" value="2"/>
</dbReference>
<evidence type="ECO:0000313" key="2">
    <source>
        <dbReference type="EMBL" id="CAH0529553.1"/>
    </source>
</evidence>
<name>A0ABM8ZLZ8_9VIBR</name>
<feature type="domain" description="PLD phosphodiesterase" evidence="1">
    <location>
        <begin position="324"/>
        <end position="350"/>
    </location>
</feature>
<dbReference type="Proteomes" id="UP000838160">
    <property type="component" value="Unassembled WGS sequence"/>
</dbReference>
<sequence length="407" mass="46885">MSYKIFFEGPDLNPSQEKGYYHHLGSSPDLADRLHTFLLRYKNEASELHICLYLFNNTHIADAVIELANHGVNVFITTIPLEGYTKKMVTVTDGIHCRKTSKFLEAEKVHQRLLNTPNIHLKYFDHIFVRSAKFSNFSRGALPYSLHIKSMLLITDQRQYKILTSSNLAIGDELKDELILIECIPTDDQCNLNFFHHIHQLATINPALATELSFSYRNKPYDKLNRRIFTSPFYQNSNNHVDKRIKNLIRTAKVRLIICAQHVTNFTDEIRTALRANNQLRVTVISQTYAGDSDIYHRVRHPQNENDFRRFSAALSQQNVSHFVNGSVHHKFIVVDDVSLISTANYTNTQALWKPINIAQFTFAPERSYCGVFSEINEYTFISCQATANQLDEHARLITLKDGTYKA</sequence>
<dbReference type="InterPro" id="IPR001736">
    <property type="entry name" value="PLipase_D/transphosphatidylase"/>
</dbReference>
<accession>A0ABM8ZLZ8</accession>
<keyword evidence="3" id="KW-1185">Reference proteome</keyword>
<organism evidence="2 3">
    <name type="scientific">Vibrio hippocampi</name>
    <dbReference type="NCBI Taxonomy" id="654686"/>
    <lineage>
        <taxon>Bacteria</taxon>
        <taxon>Pseudomonadati</taxon>
        <taxon>Pseudomonadota</taxon>
        <taxon>Gammaproteobacteria</taxon>
        <taxon>Vibrionales</taxon>
        <taxon>Vibrionaceae</taxon>
        <taxon>Vibrio</taxon>
    </lineage>
</organism>
<comment type="caution">
    <text evidence="2">The sequence shown here is derived from an EMBL/GenBank/DDBJ whole genome shotgun (WGS) entry which is preliminary data.</text>
</comment>
<protein>
    <recommendedName>
        <fullName evidence="1">PLD phosphodiesterase domain-containing protein</fullName>
    </recommendedName>
</protein>
<evidence type="ECO:0000313" key="3">
    <source>
        <dbReference type="Proteomes" id="UP000838160"/>
    </source>
</evidence>
<evidence type="ECO:0000259" key="1">
    <source>
        <dbReference type="PROSITE" id="PS50035"/>
    </source>
</evidence>
<reference evidence="2" key="1">
    <citation type="submission" date="2021-12" db="EMBL/GenBank/DDBJ databases">
        <authorList>
            <person name="Rodrigo-Torres L."/>
            <person name="Arahal R. D."/>
            <person name="Lucena T."/>
        </authorList>
    </citation>
    <scope>NUCLEOTIDE SEQUENCE</scope>
    <source>
        <strain evidence="2">CECT 8226</strain>
    </source>
</reference>
<dbReference type="Gene3D" id="3.30.870.10">
    <property type="entry name" value="Endonuclease Chain A"/>
    <property type="match status" value="2"/>
</dbReference>
<dbReference type="EMBL" id="CAKLCM010000003">
    <property type="protein sequence ID" value="CAH0529553.1"/>
    <property type="molecule type" value="Genomic_DNA"/>
</dbReference>